<reference evidence="1" key="1">
    <citation type="submission" date="2009-10" db="EMBL/GenBank/DDBJ databases">
        <title>Diversity of trophic interactions inside an arsenic-rich microbial ecosystem.</title>
        <authorList>
            <person name="Bertin P.N."/>
            <person name="Heinrich-Salmeron A."/>
            <person name="Pelletier E."/>
            <person name="Goulhen-Chollet F."/>
            <person name="Arsene-Ploetze F."/>
            <person name="Gallien S."/>
            <person name="Calteau A."/>
            <person name="Vallenet D."/>
            <person name="Casiot C."/>
            <person name="Chane-Woon-Ming B."/>
            <person name="Giloteaux L."/>
            <person name="Barakat M."/>
            <person name="Bonnefoy V."/>
            <person name="Bruneel O."/>
            <person name="Chandler M."/>
            <person name="Cleiss J."/>
            <person name="Duran R."/>
            <person name="Elbaz-Poulichet F."/>
            <person name="Fonknechten N."/>
            <person name="Lauga B."/>
            <person name="Mornico D."/>
            <person name="Ortet P."/>
            <person name="Schaeffer C."/>
            <person name="Siguier P."/>
            <person name="Alexander Thil Smith A."/>
            <person name="Van Dorsselaer A."/>
            <person name="Weissenbach J."/>
            <person name="Medigue C."/>
            <person name="Le Paslier D."/>
        </authorList>
    </citation>
    <scope>NUCLEOTIDE SEQUENCE</scope>
</reference>
<protein>
    <submittedName>
        <fullName evidence="1">Haloacid dehalogenase-like hydrolase</fullName>
    </submittedName>
</protein>
<dbReference type="InterPro" id="IPR036412">
    <property type="entry name" value="HAD-like_sf"/>
</dbReference>
<keyword evidence="1" id="KW-0378">Hydrolase</keyword>
<gene>
    <name evidence="1" type="ORF">CARN6_0011</name>
</gene>
<dbReference type="Pfam" id="PF12710">
    <property type="entry name" value="HAD"/>
    <property type="match status" value="1"/>
</dbReference>
<comment type="caution">
    <text evidence="1">The sequence shown here is derived from an EMBL/GenBank/DDBJ whole genome shotgun (WGS) entry which is preliminary data.</text>
</comment>
<sequence>MLALSPPRTAVVDCDGTLWSGDAGYGFMIWSMEQGLISRSASDWIDTRHRAYQAGHVSELQICGEMTQVYAGMRERELRQAAEVYFEEHVRGNIFLEMERIVALLRKAGADLWAVSSTNKWVIGVGARAFGIPEERVLAAEVRVASGILTNELLDVPTDEGKVASLHRVGVDSPDVVFGNSIHDLAMLELARHPLPVNPSTGLLAACREHGWSYLMPAMAQAAPSAVLG</sequence>
<dbReference type="Gene3D" id="1.20.1440.100">
    <property type="entry name" value="SG protein - dephosphorylation function"/>
    <property type="match status" value="1"/>
</dbReference>
<name>E6QHN0_9ZZZZ</name>
<evidence type="ECO:0000313" key="1">
    <source>
        <dbReference type="EMBL" id="CBI06744.1"/>
    </source>
</evidence>
<organism evidence="1">
    <name type="scientific">mine drainage metagenome</name>
    <dbReference type="NCBI Taxonomy" id="410659"/>
    <lineage>
        <taxon>unclassified sequences</taxon>
        <taxon>metagenomes</taxon>
        <taxon>ecological metagenomes</taxon>
    </lineage>
</organism>
<dbReference type="Gene3D" id="3.40.50.1000">
    <property type="entry name" value="HAD superfamily/HAD-like"/>
    <property type="match status" value="1"/>
</dbReference>
<dbReference type="GO" id="GO:0016787">
    <property type="term" value="F:hydrolase activity"/>
    <property type="evidence" value="ECO:0007669"/>
    <property type="project" value="UniProtKB-KW"/>
</dbReference>
<proteinExistence type="predicted"/>
<accession>E6QHN0</accession>
<dbReference type="InterPro" id="IPR023214">
    <property type="entry name" value="HAD_sf"/>
</dbReference>
<dbReference type="EMBL" id="CABQ01000015">
    <property type="protein sequence ID" value="CBI06744.1"/>
    <property type="molecule type" value="Genomic_DNA"/>
</dbReference>
<dbReference type="SUPFAM" id="SSF56784">
    <property type="entry name" value="HAD-like"/>
    <property type="match status" value="1"/>
</dbReference>
<dbReference type="AlphaFoldDB" id="E6QHN0"/>